<dbReference type="InterPro" id="IPR015366">
    <property type="entry name" value="S53_propep"/>
</dbReference>
<keyword evidence="11" id="KW-1185">Reference proteome</keyword>
<evidence type="ECO:0000256" key="6">
    <source>
        <dbReference type="ARBA" id="ARBA00022837"/>
    </source>
</evidence>
<evidence type="ECO:0000256" key="2">
    <source>
        <dbReference type="ARBA" id="ARBA00022670"/>
    </source>
</evidence>
<feature type="active site" description="Charge relay system" evidence="8">
    <location>
        <position position="279"/>
    </location>
</feature>
<comment type="subcellular location">
    <subcellularLocation>
        <location evidence="1">Secreted</location>
        <location evidence="1">Extracellular space</location>
    </subcellularLocation>
</comment>
<reference evidence="10 11" key="1">
    <citation type="submission" date="2024-09" db="EMBL/GenBank/DDBJ databases">
        <title>Itraconazole resistance in Madurella fahalii resulting from another homologue of gene encoding cytochrome P450 14-alpha sterol demethylase (CYP51).</title>
        <authorList>
            <person name="Yoshioka I."/>
            <person name="Fahal A.H."/>
            <person name="Kaneko S."/>
            <person name="Yaguchi T."/>
        </authorList>
    </citation>
    <scope>NUCLEOTIDE SEQUENCE [LARGE SCALE GENOMIC DNA]</scope>
    <source>
        <strain evidence="10 11">IFM 68171</strain>
    </source>
</reference>
<keyword evidence="7" id="KW-0865">Zymogen</keyword>
<comment type="cofactor">
    <cofactor evidence="8">
        <name>Ca(2+)</name>
        <dbReference type="ChEBI" id="CHEBI:29108"/>
    </cofactor>
    <text evidence="8">Binds 1 Ca(2+) ion per subunit.</text>
</comment>
<dbReference type="SUPFAM" id="SSF52743">
    <property type="entry name" value="Subtilisin-like"/>
    <property type="match status" value="1"/>
</dbReference>
<dbReference type="InterPro" id="IPR030400">
    <property type="entry name" value="Sedolisin_dom"/>
</dbReference>
<dbReference type="Pfam" id="PF09286">
    <property type="entry name" value="Pro-kuma_activ"/>
    <property type="match status" value="1"/>
</dbReference>
<gene>
    <name evidence="10" type="ORF">MFIFM68171_02763</name>
</gene>
<feature type="active site" description="Charge relay system" evidence="8">
    <location>
        <position position="283"/>
    </location>
</feature>
<dbReference type="PANTHER" id="PTHR14218">
    <property type="entry name" value="PROTEASE S8 TRIPEPTIDYL PEPTIDASE I CLN2"/>
    <property type="match status" value="1"/>
</dbReference>
<evidence type="ECO:0000256" key="7">
    <source>
        <dbReference type="ARBA" id="ARBA00023145"/>
    </source>
</evidence>
<dbReference type="InterPro" id="IPR023828">
    <property type="entry name" value="Peptidase_S8_Ser-AS"/>
</dbReference>
<evidence type="ECO:0000313" key="10">
    <source>
        <dbReference type="EMBL" id="GAB1312553.1"/>
    </source>
</evidence>
<feature type="binding site" evidence="8">
    <location>
        <position position="541"/>
    </location>
    <ligand>
        <name>Ca(2+)</name>
        <dbReference type="ChEBI" id="CHEBI:29108"/>
    </ligand>
</feature>
<comment type="caution">
    <text evidence="10">The sequence shown here is derived from an EMBL/GenBank/DDBJ whole genome shotgun (WGS) entry which is preliminary data.</text>
</comment>
<dbReference type="GeneID" id="98173508"/>
<accession>A0ABQ0G488</accession>
<organism evidence="10 11">
    <name type="scientific">Madurella fahalii</name>
    <dbReference type="NCBI Taxonomy" id="1157608"/>
    <lineage>
        <taxon>Eukaryota</taxon>
        <taxon>Fungi</taxon>
        <taxon>Dikarya</taxon>
        <taxon>Ascomycota</taxon>
        <taxon>Pezizomycotina</taxon>
        <taxon>Sordariomycetes</taxon>
        <taxon>Sordariomycetidae</taxon>
        <taxon>Sordariales</taxon>
        <taxon>Sordariales incertae sedis</taxon>
        <taxon>Madurella</taxon>
    </lineage>
</organism>
<dbReference type="PROSITE" id="PS00138">
    <property type="entry name" value="SUBTILASE_SER"/>
    <property type="match status" value="1"/>
</dbReference>
<evidence type="ECO:0000256" key="1">
    <source>
        <dbReference type="ARBA" id="ARBA00004239"/>
    </source>
</evidence>
<proteinExistence type="predicted"/>
<dbReference type="SMART" id="SM00944">
    <property type="entry name" value="Pro-kuma_activ"/>
    <property type="match status" value="1"/>
</dbReference>
<dbReference type="InterPro" id="IPR050819">
    <property type="entry name" value="Tripeptidyl-peptidase_I"/>
</dbReference>
<evidence type="ECO:0000259" key="9">
    <source>
        <dbReference type="PROSITE" id="PS51695"/>
    </source>
</evidence>
<dbReference type="PROSITE" id="PS51695">
    <property type="entry name" value="SEDOLISIN"/>
    <property type="match status" value="1"/>
</dbReference>
<protein>
    <recommendedName>
        <fullName evidence="9">Peptidase S53 domain-containing protein</fullName>
    </recommendedName>
</protein>
<keyword evidence="6 8" id="KW-0106">Calcium</keyword>
<dbReference type="Proteomes" id="UP001628179">
    <property type="component" value="Unassembled WGS sequence"/>
</dbReference>
<feature type="binding site" evidence="8">
    <location>
        <position position="543"/>
    </location>
    <ligand>
        <name>Ca(2+)</name>
        <dbReference type="ChEBI" id="CHEBI:29108"/>
    </ligand>
</feature>
<evidence type="ECO:0000256" key="4">
    <source>
        <dbReference type="ARBA" id="ARBA00022801"/>
    </source>
</evidence>
<feature type="binding site" evidence="8">
    <location>
        <position position="522"/>
    </location>
    <ligand>
        <name>Ca(2+)</name>
        <dbReference type="ChEBI" id="CHEBI:29108"/>
    </ligand>
</feature>
<dbReference type="EMBL" id="BAAFSV010000001">
    <property type="protein sequence ID" value="GAB1312553.1"/>
    <property type="molecule type" value="Genomic_DNA"/>
</dbReference>
<dbReference type="InterPro" id="IPR036852">
    <property type="entry name" value="Peptidase_S8/S53_dom_sf"/>
</dbReference>
<dbReference type="SUPFAM" id="SSF54897">
    <property type="entry name" value="Protease propeptides/inhibitors"/>
    <property type="match status" value="1"/>
</dbReference>
<evidence type="ECO:0000313" key="11">
    <source>
        <dbReference type="Proteomes" id="UP001628179"/>
    </source>
</evidence>
<keyword evidence="3 8" id="KW-0479">Metal-binding</keyword>
<dbReference type="CDD" id="cd11377">
    <property type="entry name" value="Pro-peptidase_S53"/>
    <property type="match status" value="1"/>
</dbReference>
<name>A0ABQ0G488_9PEZI</name>
<evidence type="ECO:0000256" key="3">
    <source>
        <dbReference type="ARBA" id="ARBA00022723"/>
    </source>
</evidence>
<feature type="binding site" evidence="8">
    <location>
        <position position="523"/>
    </location>
    <ligand>
        <name>Ca(2+)</name>
        <dbReference type="ChEBI" id="CHEBI:29108"/>
    </ligand>
</feature>
<keyword evidence="2 8" id="KW-0645">Protease</keyword>
<sequence length="577" mass="63942">MEISIGLAQSRFTQLERRLYEVSDPNHSDYGNHLTPKELDQLIRPDEESRQAVLAWLNANVALDSAGLSSSPAGDWMYLSLPVHVLEKLLRTKYFVFRHIEDGTTITRSVKWFLPNHIAGHIDIIEPTTVFVRPRAQWRYGAPDPEWENEDRLPTYDELVEEDLLDRGRLEVPAEDTLPLHPTVQEACNRLSISPLCLRVLYGTHGYEVKEPVRTGIGIVNFLGEVANRSDVQLYLEKYRPDAAAAGAAHTFGVELIAGAEDRQTPNTPEQMKQRKGYEGALDAQTVLGISWPVPLTTYNVGGKPPFQPLNGTRAENTNEPYLVWLRHVKTLDRVPQVISISYAEDEKTVPHRSTLAGGDYGVGKKGHCVDRFGKSKRFMPSFPASCPYVTAVGATRFLESEMVAFDARTDYASGGGFSDLFEQPAYQKEAVRRYLDKLGQDKFAGLYNASGRAFPDVAAMGYHFIVMWNGSAHMQDGTSASAPTVAAVIALINDALAAEGRPPLGFLNPWIYSIASVGFTDVTYGSNLGCNTSGFPALEGWDPASGLGTPWFPKLKELALKTKFRPAIPWYYLDGV</sequence>
<evidence type="ECO:0000256" key="8">
    <source>
        <dbReference type="PROSITE-ProRule" id="PRU01032"/>
    </source>
</evidence>
<evidence type="ECO:0000256" key="5">
    <source>
        <dbReference type="ARBA" id="ARBA00022825"/>
    </source>
</evidence>
<keyword evidence="4 8" id="KW-0378">Hydrolase</keyword>
<feature type="active site" description="Charge relay system" evidence="8">
    <location>
        <position position="480"/>
    </location>
</feature>
<dbReference type="Gene3D" id="3.40.50.200">
    <property type="entry name" value="Peptidase S8/S53 domain"/>
    <property type="match status" value="1"/>
</dbReference>
<feature type="domain" description="Peptidase S53" evidence="9">
    <location>
        <begin position="192"/>
        <end position="563"/>
    </location>
</feature>
<dbReference type="CDD" id="cd04056">
    <property type="entry name" value="Peptidases_S53"/>
    <property type="match status" value="1"/>
</dbReference>
<keyword evidence="5 8" id="KW-0720">Serine protease</keyword>
<dbReference type="RefSeq" id="XP_070914286.1">
    <property type="nucleotide sequence ID" value="XM_071058185.1"/>
</dbReference>
<dbReference type="PANTHER" id="PTHR14218:SF39">
    <property type="entry name" value="PEPTIDASE S53 DOMAIN-CONTAINING PROTEIN"/>
    <property type="match status" value="1"/>
</dbReference>